<protein>
    <recommendedName>
        <fullName evidence="3">PIN domain-containing protein</fullName>
    </recommendedName>
</protein>
<dbReference type="RefSeq" id="WP_341402487.1">
    <property type="nucleotide sequence ID" value="NZ_JBBUKT010000001.1"/>
</dbReference>
<dbReference type="Proteomes" id="UP001371305">
    <property type="component" value="Unassembled WGS sequence"/>
</dbReference>
<sequence>MRTVLVDTNLLVLLVVGLADPKLIEKHKRTQAFSSDDFMLFGLFLERYEQIVVTPGILAETSNLLRQTGEPARSALLAQLMVLIDGAAEVHITGRTAAACPRFLQLGLTDCSILEATKAAEHLVTVDLDLYVEAARTGLPVTNFNHLRQEHLLS</sequence>
<organism evidence="1 2">
    <name type="scientific">Luteolibacter soli</name>
    <dbReference type="NCBI Taxonomy" id="3135280"/>
    <lineage>
        <taxon>Bacteria</taxon>
        <taxon>Pseudomonadati</taxon>
        <taxon>Verrucomicrobiota</taxon>
        <taxon>Verrucomicrobiia</taxon>
        <taxon>Verrucomicrobiales</taxon>
        <taxon>Verrucomicrobiaceae</taxon>
        <taxon>Luteolibacter</taxon>
    </lineage>
</organism>
<evidence type="ECO:0000313" key="2">
    <source>
        <dbReference type="Proteomes" id="UP001371305"/>
    </source>
</evidence>
<accession>A0ABU9AQ14</accession>
<comment type="caution">
    <text evidence="1">The sequence shown here is derived from an EMBL/GenBank/DDBJ whole genome shotgun (WGS) entry which is preliminary data.</text>
</comment>
<gene>
    <name evidence="1" type="ORF">WKV53_01180</name>
</gene>
<evidence type="ECO:0008006" key="3">
    <source>
        <dbReference type="Google" id="ProtNLM"/>
    </source>
</evidence>
<keyword evidence="2" id="KW-1185">Reference proteome</keyword>
<reference evidence="1 2" key="1">
    <citation type="submission" date="2024-04" db="EMBL/GenBank/DDBJ databases">
        <title>Luteolibacter sp. isolated from soil.</title>
        <authorList>
            <person name="An J."/>
        </authorList>
    </citation>
    <scope>NUCLEOTIDE SEQUENCE [LARGE SCALE GENOMIC DNA]</scope>
    <source>
        <strain evidence="1 2">Y139</strain>
    </source>
</reference>
<name>A0ABU9AQ14_9BACT</name>
<dbReference type="EMBL" id="JBBUKT010000001">
    <property type="protein sequence ID" value="MEK7949084.1"/>
    <property type="molecule type" value="Genomic_DNA"/>
</dbReference>
<evidence type="ECO:0000313" key="1">
    <source>
        <dbReference type="EMBL" id="MEK7949084.1"/>
    </source>
</evidence>
<proteinExistence type="predicted"/>